<dbReference type="SUPFAM" id="SSF51621">
    <property type="entry name" value="Phosphoenolpyruvate/pyruvate domain"/>
    <property type="match status" value="1"/>
</dbReference>
<feature type="non-terminal residue" evidence="1">
    <location>
        <position position="1"/>
    </location>
</feature>
<dbReference type="Pfam" id="PF13714">
    <property type="entry name" value="PEP_mutase"/>
    <property type="match status" value="1"/>
</dbReference>
<reference evidence="1 2" key="1">
    <citation type="submission" date="2020-05" db="EMBL/GenBank/DDBJ databases">
        <title>DNA-SIP metagenomic assembled genomes.</title>
        <authorList>
            <person name="Yu J."/>
        </authorList>
    </citation>
    <scope>NUCLEOTIDE SEQUENCE [LARGE SCALE GENOMIC DNA]</scope>
    <source>
        <strain evidence="1">Bin5.27</strain>
    </source>
</reference>
<dbReference type="InterPro" id="IPR015813">
    <property type="entry name" value="Pyrv/PenolPyrv_kinase-like_dom"/>
</dbReference>
<organism evidence="1 2">
    <name type="scientific">Glycomyces artemisiae</name>
    <dbReference type="NCBI Taxonomy" id="1076443"/>
    <lineage>
        <taxon>Bacteria</taxon>
        <taxon>Bacillati</taxon>
        <taxon>Actinomycetota</taxon>
        <taxon>Actinomycetes</taxon>
        <taxon>Glycomycetales</taxon>
        <taxon>Glycomycetaceae</taxon>
        <taxon>Glycomyces</taxon>
    </lineage>
</organism>
<sequence>AGADLVFPEALRDEAEFAAFRKAIDVPLLANMTEFGTSPNLTAAQLEDLGYNLVIWPVSSLRAAMGAVDELFATLHAEGTQASLVERMQTRARLYDLVDYASYNEFDQQLFNFEIPGRES</sequence>
<name>A0A850CC03_9ACTN</name>
<proteinExistence type="predicted"/>
<dbReference type="Gene3D" id="3.20.20.60">
    <property type="entry name" value="Phosphoenolpyruvate-binding domains"/>
    <property type="match status" value="1"/>
</dbReference>
<gene>
    <name evidence="1" type="ORF">HOQ43_13710</name>
</gene>
<dbReference type="Proteomes" id="UP000574690">
    <property type="component" value="Unassembled WGS sequence"/>
</dbReference>
<dbReference type="PANTHER" id="PTHR42905:SF5">
    <property type="entry name" value="CARBOXYVINYL-CARBOXYPHOSPHONATE PHOSPHORYLMUTASE, CHLOROPLASTIC"/>
    <property type="match status" value="1"/>
</dbReference>
<evidence type="ECO:0000313" key="1">
    <source>
        <dbReference type="EMBL" id="NUQ89502.1"/>
    </source>
</evidence>
<dbReference type="EMBL" id="JABFXE010000569">
    <property type="protein sequence ID" value="NUQ89502.1"/>
    <property type="molecule type" value="Genomic_DNA"/>
</dbReference>
<keyword evidence="1" id="KW-0456">Lyase</keyword>
<protein>
    <submittedName>
        <fullName evidence="1">Methylisocitrate lyase</fullName>
    </submittedName>
</protein>
<dbReference type="PANTHER" id="PTHR42905">
    <property type="entry name" value="PHOSPHOENOLPYRUVATE CARBOXYLASE"/>
    <property type="match status" value="1"/>
</dbReference>
<dbReference type="AlphaFoldDB" id="A0A850CC03"/>
<dbReference type="GO" id="GO:0016829">
    <property type="term" value="F:lyase activity"/>
    <property type="evidence" value="ECO:0007669"/>
    <property type="project" value="UniProtKB-KW"/>
</dbReference>
<dbReference type="InterPro" id="IPR040442">
    <property type="entry name" value="Pyrv_kinase-like_dom_sf"/>
</dbReference>
<evidence type="ECO:0000313" key="2">
    <source>
        <dbReference type="Proteomes" id="UP000574690"/>
    </source>
</evidence>
<comment type="caution">
    <text evidence="1">The sequence shown here is derived from an EMBL/GenBank/DDBJ whole genome shotgun (WGS) entry which is preliminary data.</text>
</comment>
<accession>A0A850CC03</accession>